<reference evidence="2" key="1">
    <citation type="submission" date="2020-03" db="EMBL/GenBank/DDBJ databases">
        <title>A high-quality chromosome-level genome assembly of a woody plant with both climbing and erect habits, Rhamnella rubrinervis.</title>
        <authorList>
            <person name="Lu Z."/>
            <person name="Yang Y."/>
            <person name="Zhu X."/>
            <person name="Sun Y."/>
        </authorList>
    </citation>
    <scope>NUCLEOTIDE SEQUENCE</scope>
    <source>
        <strain evidence="2">BYM</strain>
        <tissue evidence="2">Leaf</tissue>
    </source>
</reference>
<keyword evidence="3" id="KW-1185">Reference proteome</keyword>
<feature type="compositionally biased region" description="Basic and acidic residues" evidence="1">
    <location>
        <begin position="11"/>
        <end position="23"/>
    </location>
</feature>
<organism evidence="2 3">
    <name type="scientific">Rhamnella rubrinervis</name>
    <dbReference type="NCBI Taxonomy" id="2594499"/>
    <lineage>
        <taxon>Eukaryota</taxon>
        <taxon>Viridiplantae</taxon>
        <taxon>Streptophyta</taxon>
        <taxon>Embryophyta</taxon>
        <taxon>Tracheophyta</taxon>
        <taxon>Spermatophyta</taxon>
        <taxon>Magnoliopsida</taxon>
        <taxon>eudicotyledons</taxon>
        <taxon>Gunneridae</taxon>
        <taxon>Pentapetalae</taxon>
        <taxon>rosids</taxon>
        <taxon>fabids</taxon>
        <taxon>Rosales</taxon>
        <taxon>Rhamnaceae</taxon>
        <taxon>rhamnoid group</taxon>
        <taxon>Rhamneae</taxon>
        <taxon>Rhamnella</taxon>
    </lineage>
</organism>
<proteinExistence type="predicted"/>
<accession>A0A8K0HRS7</accession>
<evidence type="ECO:0000256" key="1">
    <source>
        <dbReference type="SAM" id="MobiDB-lite"/>
    </source>
</evidence>
<feature type="region of interest" description="Disordered" evidence="1">
    <location>
        <begin position="1"/>
        <end position="23"/>
    </location>
</feature>
<dbReference type="EMBL" id="VOIH02000001">
    <property type="protein sequence ID" value="KAF3457967.1"/>
    <property type="molecule type" value="Genomic_DNA"/>
</dbReference>
<sequence>MPPAGVSPIKISKELPPHIPMKGRDRDTYAQLTKACIQHSNLASMVSPKKTLGYSIPAAFALFSSSCTMVSPSL</sequence>
<comment type="caution">
    <text evidence="2">The sequence shown here is derived from an EMBL/GenBank/DDBJ whole genome shotgun (WGS) entry which is preliminary data.</text>
</comment>
<name>A0A8K0HRS7_9ROSA</name>
<protein>
    <submittedName>
        <fullName evidence="2">Uncharacterized protein</fullName>
    </submittedName>
</protein>
<evidence type="ECO:0000313" key="2">
    <source>
        <dbReference type="EMBL" id="KAF3457967.1"/>
    </source>
</evidence>
<dbReference type="Proteomes" id="UP000796880">
    <property type="component" value="Unassembled WGS sequence"/>
</dbReference>
<evidence type="ECO:0000313" key="3">
    <source>
        <dbReference type="Proteomes" id="UP000796880"/>
    </source>
</evidence>
<dbReference type="AlphaFoldDB" id="A0A8K0HRS7"/>
<gene>
    <name evidence="2" type="ORF">FNV43_RR02629</name>
</gene>